<name>A0AAN7S210_MYCAM</name>
<accession>A0AAN7S210</accession>
<protein>
    <submittedName>
        <fullName evidence="1">Uncharacterized protein</fullName>
    </submittedName>
</protein>
<gene>
    <name evidence="1" type="ORF">QYF61_002691</name>
</gene>
<organism evidence="1 2">
    <name type="scientific">Mycteria americana</name>
    <name type="common">Wood stork</name>
    <dbReference type="NCBI Taxonomy" id="33587"/>
    <lineage>
        <taxon>Eukaryota</taxon>
        <taxon>Metazoa</taxon>
        <taxon>Chordata</taxon>
        <taxon>Craniata</taxon>
        <taxon>Vertebrata</taxon>
        <taxon>Euteleostomi</taxon>
        <taxon>Archelosauria</taxon>
        <taxon>Archosauria</taxon>
        <taxon>Dinosauria</taxon>
        <taxon>Saurischia</taxon>
        <taxon>Theropoda</taxon>
        <taxon>Coelurosauria</taxon>
        <taxon>Aves</taxon>
        <taxon>Neognathae</taxon>
        <taxon>Neoaves</taxon>
        <taxon>Aequornithes</taxon>
        <taxon>Ciconiiformes</taxon>
        <taxon>Ciconiidae</taxon>
        <taxon>Mycteria</taxon>
    </lineage>
</organism>
<dbReference type="EMBL" id="JAUNZN010000001">
    <property type="protein sequence ID" value="KAK4829294.1"/>
    <property type="molecule type" value="Genomic_DNA"/>
</dbReference>
<keyword evidence="2" id="KW-1185">Reference proteome</keyword>
<sequence>MDKATLEQVHLRATVAVDKSMVQQTDSTGSLVLWRGISSSKKLIIPEQAAGRAVDVVYLDFKTFGMVSYNILIDKLKNGCYLFVNGLDTGTECTLSKFAGNAKLGEVAGTLEDCAAIQGYLDRLEN</sequence>
<evidence type="ECO:0000313" key="2">
    <source>
        <dbReference type="Proteomes" id="UP001333110"/>
    </source>
</evidence>
<reference evidence="1 2" key="1">
    <citation type="journal article" date="2023" name="J. Hered.">
        <title>Chromosome-level genome of the wood stork (Mycteria americana) provides insight into avian chromosome evolution.</title>
        <authorList>
            <person name="Flamio R. Jr."/>
            <person name="Ramstad K.M."/>
        </authorList>
    </citation>
    <scope>NUCLEOTIDE SEQUENCE [LARGE SCALE GENOMIC DNA]</scope>
    <source>
        <strain evidence="1">JAX WOST 10</strain>
    </source>
</reference>
<evidence type="ECO:0000313" key="1">
    <source>
        <dbReference type="EMBL" id="KAK4829294.1"/>
    </source>
</evidence>
<dbReference type="Proteomes" id="UP001333110">
    <property type="component" value="Unassembled WGS sequence"/>
</dbReference>
<dbReference type="AlphaFoldDB" id="A0AAN7S210"/>
<proteinExistence type="predicted"/>
<comment type="caution">
    <text evidence="1">The sequence shown here is derived from an EMBL/GenBank/DDBJ whole genome shotgun (WGS) entry which is preliminary data.</text>
</comment>